<gene>
    <name evidence="2" type="primary">FLAS10H9.4</name>
</gene>
<dbReference type="Gene3D" id="3.40.50.720">
    <property type="entry name" value="NAD(P)-binding Rossmann-like Domain"/>
    <property type="match status" value="1"/>
</dbReference>
<evidence type="ECO:0000259" key="1">
    <source>
        <dbReference type="Pfam" id="PF13478"/>
    </source>
</evidence>
<dbReference type="InterPro" id="IPR052698">
    <property type="entry name" value="MoCofactor_Util/Proc"/>
</dbReference>
<accession>A7U0T2</accession>
<dbReference type="AlphaFoldDB" id="A7U0T2"/>
<reference evidence="2" key="1">
    <citation type="journal article" date="2007" name="BMC Evol. Biol.">
        <title>Evolution of rhodopsin ion pumps in haloarchaea.</title>
        <authorList>
            <person name="Sharma A.K."/>
            <person name="Walsh D.A."/>
            <person name="Bapteste E."/>
            <person name="Rodriguez-Valera F."/>
            <person name="Ford Doolittle W."/>
            <person name="Papke R.T."/>
        </authorList>
    </citation>
    <scope>NUCLEOTIDE SEQUENCE</scope>
</reference>
<dbReference type="Pfam" id="PF13478">
    <property type="entry name" value="XdhC_C"/>
    <property type="match status" value="1"/>
</dbReference>
<dbReference type="PANTHER" id="PTHR30388">
    <property type="entry name" value="ALDEHYDE OXIDOREDUCTASE MOLYBDENUM COFACTOR ASSEMBLY PROTEIN"/>
    <property type="match status" value="1"/>
</dbReference>
<proteinExistence type="predicted"/>
<feature type="domain" description="XdhC Rossmann" evidence="1">
    <location>
        <begin position="22"/>
        <end position="92"/>
    </location>
</feature>
<dbReference type="PANTHER" id="PTHR30388:SF4">
    <property type="entry name" value="MOLYBDENUM COFACTOR INSERTION CHAPERONE PAOD"/>
    <property type="match status" value="1"/>
</dbReference>
<protein>
    <submittedName>
        <fullName evidence="2">Uncharacterized protein FLAS10H9.4</fullName>
    </submittedName>
</protein>
<dbReference type="InterPro" id="IPR027051">
    <property type="entry name" value="XdhC_Rossmann_dom"/>
</dbReference>
<sequence>MAAAVGSSWSVFCNTLACFIDDRLALESLLDTPVPYIGLMGPHERFEDLRAGVGNAELDLTDADRERLYTPIGLDLGGGTPYQVATSIVAELLAVRNGRSADHLRTREASIHDRPDGTGVD</sequence>
<name>A7U0T2_9EURY</name>
<dbReference type="EMBL" id="EF558547">
    <property type="protein sequence ID" value="ABT17363.1"/>
    <property type="molecule type" value="Genomic_DNA"/>
</dbReference>
<evidence type="ECO:0000313" key="2">
    <source>
        <dbReference type="EMBL" id="ABT17363.1"/>
    </source>
</evidence>
<organism evidence="2">
    <name type="scientific">uncultured haloarchaeon FLAS10H9</name>
    <dbReference type="NCBI Taxonomy" id="447098"/>
    <lineage>
        <taxon>Archaea</taxon>
        <taxon>Methanobacteriati</taxon>
        <taxon>Methanobacteriota</taxon>
        <taxon>Stenosarchaea group</taxon>
        <taxon>Halobacteria</taxon>
        <taxon>Halobacteriales</taxon>
        <taxon>Halobacteriaceae</taxon>
        <taxon>environmental samples</taxon>
    </lineage>
</organism>